<accession>A0A7K3VXW8</accession>
<dbReference type="Gene3D" id="3.60.21.10">
    <property type="match status" value="1"/>
</dbReference>
<dbReference type="SUPFAM" id="SSF56300">
    <property type="entry name" value="Metallo-dependent phosphatases"/>
    <property type="match status" value="1"/>
</dbReference>
<gene>
    <name evidence="1" type="ORF">GCU56_06350</name>
</gene>
<dbReference type="Proteomes" id="UP000470246">
    <property type="component" value="Unassembled WGS sequence"/>
</dbReference>
<dbReference type="InterPro" id="IPR029052">
    <property type="entry name" value="Metallo-depent_PP-like"/>
</dbReference>
<protein>
    <submittedName>
        <fullName evidence="1">TIGR03767 family metallophosphoesterase</fullName>
    </submittedName>
</protein>
<dbReference type="AlphaFoldDB" id="A0A7K3VXW8"/>
<proteinExistence type="predicted"/>
<dbReference type="EMBL" id="JAAGWF010000007">
    <property type="protein sequence ID" value="NEK57491.1"/>
    <property type="molecule type" value="Genomic_DNA"/>
</dbReference>
<keyword evidence="2" id="KW-1185">Reference proteome</keyword>
<dbReference type="RefSeq" id="WP_163480651.1">
    <property type="nucleotide sequence ID" value="NZ_JAAGWF010000007.1"/>
</dbReference>
<dbReference type="NCBIfam" id="TIGR03767">
    <property type="entry name" value="P_acnes_RR"/>
    <property type="match status" value="1"/>
</dbReference>
<evidence type="ECO:0000313" key="1">
    <source>
        <dbReference type="EMBL" id="NEK57491.1"/>
    </source>
</evidence>
<evidence type="ECO:0000313" key="2">
    <source>
        <dbReference type="Proteomes" id="UP000470246"/>
    </source>
</evidence>
<sequence length="552" mass="59418">MSRTTLERVLGAGPVLGRGRDTDYLSLAWHAGEPHRTRRELVGSTWERPRTGTRVLACLAHVTDMQLADVCSPARFEFFNGHFTDPRMRALVPMHRPQEAITAHAIDALVRTLNGLSGGPRTGHPVQVVITTGDAIDNAQWNEMGLLLDILRGGLVSPGAGLTAYDGVQAAGWPHDLFWRPECDGGGEPDLYRSRHGFPDRPGLLAAAFAPFVAEGLRLPWLACHGNHEALIQGVGVPTPALQGLLLADRKPVEFASDVPLDDALRLFTHSSEVFTTAGARTVTPLAGRRFIDRRDFVAAHLADGGEPDGHGFTEANLRDGTAFYVWDGLPGVRVVCLDTTRVTGGGDGSLDAAQGRWLADRLREVSSSHLEPDGSRVTTGNDDRLVVVISHHGSSTLMREDPLHPRPAADAGVLGGADLVALLHRFPNVVLWLNGHTHVSEVRPWASAAEPGRGFWEVTTCAVVDWPGQARLVEFLDNADGTLSLVCTMVDHDSPARPPDPLDPVAREPAALASLHRELSANVPWAGLDAGLAGGPEDRNVELVLRNPLVR</sequence>
<dbReference type="InterPro" id="IPR022506">
    <property type="entry name" value="Metallophosphoesterase_PPA1498"/>
</dbReference>
<organism evidence="1 2">
    <name type="scientific">Geodermatophilus sabuli</name>
    <dbReference type="NCBI Taxonomy" id="1564158"/>
    <lineage>
        <taxon>Bacteria</taxon>
        <taxon>Bacillati</taxon>
        <taxon>Actinomycetota</taxon>
        <taxon>Actinomycetes</taxon>
        <taxon>Geodermatophilales</taxon>
        <taxon>Geodermatophilaceae</taxon>
        <taxon>Geodermatophilus</taxon>
    </lineage>
</organism>
<comment type="caution">
    <text evidence="1">The sequence shown here is derived from an EMBL/GenBank/DDBJ whole genome shotgun (WGS) entry which is preliminary data.</text>
</comment>
<reference evidence="1 2" key="1">
    <citation type="submission" date="2020-02" db="EMBL/GenBank/DDBJ databases">
        <title>Geodermatophilus sabuli CPCC 205279 I12A-02694.</title>
        <authorList>
            <person name="Jiang Z."/>
        </authorList>
    </citation>
    <scope>NUCLEOTIDE SEQUENCE [LARGE SCALE GENOMIC DNA]</scope>
    <source>
        <strain evidence="1 2">I12A-02694</strain>
    </source>
</reference>
<name>A0A7K3VXW8_9ACTN</name>